<dbReference type="Pfam" id="PF18878">
    <property type="entry name" value="PPE-PPW"/>
    <property type="match status" value="1"/>
</dbReference>
<reference evidence="6" key="4">
    <citation type="submission" date="2022-04" db="EMBL/GenBank/DDBJ databases">
        <authorList>
            <person name="Komine T."/>
            <person name="Fukano H."/>
            <person name="Wada S."/>
        </authorList>
    </citation>
    <scope>NUCLEOTIDE SEQUENCE</scope>
    <source>
        <strain evidence="6">NJB18185</strain>
    </source>
</reference>
<reference evidence="6" key="3">
    <citation type="journal article" date="2022" name="Microbiol. Resour. Announc.">
        <title>Draft Genome Sequences of Eight Mycobacterium montefiorense Strains Isolated from Salamanders in Captivity.</title>
        <authorList>
            <person name="Komine T."/>
            <person name="Ihara H."/>
            <person name="Fukano H."/>
            <person name="Hoshino Y."/>
            <person name="Kurata O."/>
            <person name="Wada S."/>
        </authorList>
    </citation>
    <scope>NUCLEOTIDE SEQUENCE</scope>
    <source>
        <strain evidence="6">NJB18185</strain>
    </source>
</reference>
<proteinExistence type="inferred from homology"/>
<dbReference type="GO" id="GO:0052572">
    <property type="term" value="P:response to host immune response"/>
    <property type="evidence" value="ECO:0007669"/>
    <property type="project" value="TreeGrafter"/>
</dbReference>
<dbReference type="AlphaFoldDB" id="A0AA37PNE2"/>
<protein>
    <recommendedName>
        <fullName evidence="9">PPE family protein</fullName>
    </recommendedName>
</protein>
<dbReference type="EMBL" id="BFCH01000008">
    <property type="protein sequence ID" value="GBG36838.1"/>
    <property type="molecule type" value="Genomic_DNA"/>
</dbReference>
<dbReference type="PANTHER" id="PTHR46766:SF1">
    <property type="entry name" value="GLUTAMINE-RICH PROTEIN 2"/>
    <property type="match status" value="1"/>
</dbReference>
<dbReference type="SUPFAM" id="SSF140459">
    <property type="entry name" value="PE/PPE dimer-like"/>
    <property type="match status" value="1"/>
</dbReference>
<organism evidence="6 8">
    <name type="scientific">Mycobacterium montefiorense</name>
    <dbReference type="NCBI Taxonomy" id="154654"/>
    <lineage>
        <taxon>Bacteria</taxon>
        <taxon>Bacillati</taxon>
        <taxon>Actinomycetota</taxon>
        <taxon>Actinomycetes</taxon>
        <taxon>Mycobacteriales</taxon>
        <taxon>Mycobacteriaceae</taxon>
        <taxon>Mycobacterium</taxon>
        <taxon>Mycobacterium simiae complex</taxon>
    </lineage>
</organism>
<evidence type="ECO:0000313" key="8">
    <source>
        <dbReference type="Proteomes" id="UP001139505"/>
    </source>
</evidence>
<comment type="similarity">
    <text evidence="1">Belongs to the mycobacterial PPE family.</text>
</comment>
<dbReference type="Proteomes" id="UP000245060">
    <property type="component" value="Unassembled WGS sequence"/>
</dbReference>
<comment type="caution">
    <text evidence="6">The sequence shown here is derived from an EMBL/GenBank/DDBJ whole genome shotgun (WGS) entry which is preliminary data.</text>
</comment>
<feature type="region of interest" description="Disordered" evidence="2">
    <location>
        <begin position="491"/>
        <end position="510"/>
    </location>
</feature>
<feature type="domain" description="PPE" evidence="3">
    <location>
        <begin position="6"/>
        <end position="168"/>
    </location>
</feature>
<evidence type="ECO:0000313" key="6">
    <source>
        <dbReference type="EMBL" id="GKU73019.1"/>
    </source>
</evidence>
<dbReference type="Gene3D" id="1.20.1260.20">
    <property type="entry name" value="PPE superfamily"/>
    <property type="match status" value="1"/>
</dbReference>
<keyword evidence="7" id="KW-1185">Reference proteome</keyword>
<reference evidence="5" key="1">
    <citation type="journal article" date="2018" name="Genome Announc.">
        <title>Draft Genome Sequence of Mycobacterium montefiorense Isolated from Japanese Black Salamander (Hynobius nigrescens).</title>
        <authorList>
            <person name="Fukano H."/>
            <person name="Yoshida M."/>
            <person name="Shimizu A."/>
            <person name="Iwao H."/>
            <person name="Katayama Y."/>
            <person name="Omatsu T."/>
            <person name="Mizutani T."/>
            <person name="Kurata O."/>
            <person name="Wada S."/>
            <person name="Hoshino Y."/>
        </authorList>
    </citation>
    <scope>NUCLEOTIDE SEQUENCE</scope>
    <source>
        <strain evidence="5">BS</strain>
    </source>
</reference>
<reference evidence="7" key="2">
    <citation type="submission" date="2018-04" db="EMBL/GenBank/DDBJ databases">
        <title>Draft genome sequence of Mycobacterium montefiorense isolated from Japanese black salamander.</title>
        <authorList>
            <person name="Fukano H."/>
            <person name="Yoshida M."/>
            <person name="Shimizu A."/>
            <person name="Iwao H."/>
            <person name="Kurata O."/>
            <person name="Katayama Y."/>
            <person name="Omatsu T."/>
            <person name="Mizutani T."/>
            <person name="Wada S."/>
            <person name="Hoshino Y."/>
        </authorList>
    </citation>
    <scope>NUCLEOTIDE SEQUENCE [LARGE SCALE GENOMIC DNA]</scope>
    <source>
        <strain evidence="7">BS</strain>
    </source>
</reference>
<accession>A0AA37PNE2</accession>
<dbReference type="Proteomes" id="UP001139505">
    <property type="component" value="Unassembled WGS sequence"/>
</dbReference>
<dbReference type="FunFam" id="1.20.1260.20:FF:000001">
    <property type="entry name" value="PPE family protein PPE41"/>
    <property type="match status" value="1"/>
</dbReference>
<dbReference type="RefSeq" id="WP_108921048.1">
    <property type="nucleotide sequence ID" value="NZ_BFCH01000008.1"/>
</dbReference>
<evidence type="ECO:0000259" key="4">
    <source>
        <dbReference type="Pfam" id="PF18878"/>
    </source>
</evidence>
<evidence type="ECO:0008006" key="9">
    <source>
        <dbReference type="Google" id="ProtNLM"/>
    </source>
</evidence>
<evidence type="ECO:0000256" key="2">
    <source>
        <dbReference type="SAM" id="MobiDB-lite"/>
    </source>
</evidence>
<gene>
    <name evidence="5" type="ORF">MmonteBS_12100</name>
    <name evidence="6" type="ORF">NJB18185_27910</name>
</gene>
<dbReference type="PANTHER" id="PTHR46766">
    <property type="entry name" value="GLUTAMINE-RICH PROTEIN 2"/>
    <property type="match status" value="1"/>
</dbReference>
<evidence type="ECO:0000313" key="7">
    <source>
        <dbReference type="Proteomes" id="UP000245060"/>
    </source>
</evidence>
<sequence length="510" mass="51960">MTVPIWIAFPPEVHSALLSVGPGSGSLLAAAGAWSSLSAEYASAADELGALLGQMRAGTWDGPSAQQYVDAHVPYLMWLMQASADSASASAQHETAAAAYVSALAAMPTLGELAANHTIHAALLATNFFGINTIPIAVNEADYARMWVQAATTMTVYQTVSSTALAATPVTTTAPTVLRAAATADATSFAASSPPDPSTSFFYDLWYFLIGAWRDAGFNFGGPPSTWLYQTYLGLFVYLPQALANAHTPAQIFAVLLSELSQFIFWRLVELFELIQFLPQLLPQLLTVALPVMAASVGAVAGLGAAGGLPGLAGLAGIPTGAAPVAMPTTVPISTAPTSASPVPAPAAAPVTAPASGPVHVSGPAAAPVVGGPPPTTGPGGFPYIVGGLNIRAGAVIEAKAREPKSAVASAPASAVTAAAAREQAMLRRRRRAGTRGYRDEFMDMNIEVAPDWGAAPGEEIIVSSAGNLGFADTVTRKTVSDAAGLTTLAGNEFGGGPTTPMLPHTWAGG</sequence>
<dbReference type="Pfam" id="PF00823">
    <property type="entry name" value="PPE"/>
    <property type="match status" value="1"/>
</dbReference>
<dbReference type="InterPro" id="IPR043641">
    <property type="entry name" value="PPE-PPW_C"/>
</dbReference>
<evidence type="ECO:0000256" key="1">
    <source>
        <dbReference type="ARBA" id="ARBA00010652"/>
    </source>
</evidence>
<evidence type="ECO:0000313" key="5">
    <source>
        <dbReference type="EMBL" id="GBG36838.1"/>
    </source>
</evidence>
<dbReference type="InterPro" id="IPR038332">
    <property type="entry name" value="PPE_sf"/>
</dbReference>
<evidence type="ECO:0000259" key="3">
    <source>
        <dbReference type="Pfam" id="PF00823"/>
    </source>
</evidence>
<feature type="domain" description="PPE-PPW subfamily C-terminal" evidence="4">
    <location>
        <begin position="465"/>
        <end position="507"/>
    </location>
</feature>
<name>A0AA37PNE2_9MYCO</name>
<dbReference type="InterPro" id="IPR000030">
    <property type="entry name" value="PPE_dom"/>
</dbReference>
<dbReference type="EMBL" id="BQYH01000017">
    <property type="protein sequence ID" value="GKU73019.1"/>
    <property type="molecule type" value="Genomic_DNA"/>
</dbReference>